<gene>
    <name evidence="1" type="ORF">AMURIS_00288</name>
</gene>
<dbReference type="AlphaFoldDB" id="A0A2K4ZAU0"/>
<dbReference type="RefSeq" id="WP_242982251.1">
    <property type="nucleotide sequence ID" value="NZ_JANJZD010000016.1"/>
</dbReference>
<reference evidence="1 2" key="1">
    <citation type="submission" date="2018-01" db="EMBL/GenBank/DDBJ databases">
        <authorList>
            <person name="Gaut B.S."/>
            <person name="Morton B.R."/>
            <person name="Clegg M.T."/>
            <person name="Duvall M.R."/>
        </authorList>
    </citation>
    <scope>NUCLEOTIDE SEQUENCE [LARGE SCALE GENOMIC DNA]</scope>
    <source>
        <strain evidence="1">GP69</strain>
    </source>
</reference>
<sequence length="67" mass="7886">MLNLALQYAFQITDAKAVQLNVFNENTLAKQCYEKVGFVERKIDKDVFSYKDELWSRCNMVVSRQSF</sequence>
<accession>A0A2K4ZAU0</accession>
<dbReference type="EMBL" id="OFSM01000001">
    <property type="protein sequence ID" value="SOY27584.1"/>
    <property type="molecule type" value="Genomic_DNA"/>
</dbReference>
<keyword evidence="2" id="KW-1185">Reference proteome</keyword>
<proteinExistence type="predicted"/>
<dbReference type="InterPro" id="IPR016181">
    <property type="entry name" value="Acyl_CoA_acyltransferase"/>
</dbReference>
<evidence type="ECO:0000313" key="2">
    <source>
        <dbReference type="Proteomes" id="UP000236311"/>
    </source>
</evidence>
<dbReference type="Proteomes" id="UP000236311">
    <property type="component" value="Unassembled WGS sequence"/>
</dbReference>
<organism evidence="1 2">
    <name type="scientific">Acetatifactor muris</name>
    <dbReference type="NCBI Taxonomy" id="879566"/>
    <lineage>
        <taxon>Bacteria</taxon>
        <taxon>Bacillati</taxon>
        <taxon>Bacillota</taxon>
        <taxon>Clostridia</taxon>
        <taxon>Lachnospirales</taxon>
        <taxon>Lachnospiraceae</taxon>
        <taxon>Acetatifactor</taxon>
    </lineage>
</organism>
<evidence type="ECO:0000313" key="1">
    <source>
        <dbReference type="EMBL" id="SOY27584.1"/>
    </source>
</evidence>
<evidence type="ECO:0008006" key="3">
    <source>
        <dbReference type="Google" id="ProtNLM"/>
    </source>
</evidence>
<protein>
    <recommendedName>
        <fullName evidence="3">N-acetyltransferase domain-containing protein</fullName>
    </recommendedName>
</protein>
<name>A0A2K4ZAU0_9FIRM</name>
<dbReference type="SUPFAM" id="SSF55729">
    <property type="entry name" value="Acyl-CoA N-acyltransferases (Nat)"/>
    <property type="match status" value="1"/>
</dbReference>
<dbReference type="Gene3D" id="3.40.630.30">
    <property type="match status" value="1"/>
</dbReference>